<evidence type="ECO:0000259" key="5">
    <source>
        <dbReference type="PROSITE" id="PS51078"/>
    </source>
</evidence>
<comment type="caution">
    <text evidence="6">The sequence shown here is derived from an EMBL/GenBank/DDBJ whole genome shotgun (WGS) entry which is preliminary data.</text>
</comment>
<evidence type="ECO:0000259" key="4">
    <source>
        <dbReference type="PROSITE" id="PS51077"/>
    </source>
</evidence>
<dbReference type="PANTHER" id="PTHR30136">
    <property type="entry name" value="HELIX-TURN-HELIX TRANSCRIPTIONAL REGULATOR, ICLR FAMILY"/>
    <property type="match status" value="1"/>
</dbReference>
<dbReference type="Pfam" id="PF01614">
    <property type="entry name" value="IclR_C"/>
    <property type="match status" value="1"/>
</dbReference>
<dbReference type="SUPFAM" id="SSF46785">
    <property type="entry name" value="Winged helix' DNA-binding domain"/>
    <property type="match status" value="1"/>
</dbReference>
<dbReference type="PROSITE" id="PS51077">
    <property type="entry name" value="HTH_ICLR"/>
    <property type="match status" value="1"/>
</dbReference>
<proteinExistence type="predicted"/>
<dbReference type="Gene3D" id="3.30.450.40">
    <property type="match status" value="1"/>
</dbReference>
<dbReference type="InterPro" id="IPR029016">
    <property type="entry name" value="GAF-like_dom_sf"/>
</dbReference>
<accession>A0A6B2NQW5</accession>
<protein>
    <submittedName>
        <fullName evidence="6">IclR family transcriptional regulator</fullName>
    </submittedName>
</protein>
<dbReference type="InterPro" id="IPR036390">
    <property type="entry name" value="WH_DNA-bd_sf"/>
</dbReference>
<reference evidence="6" key="1">
    <citation type="submission" date="2020-02" db="EMBL/GenBank/DDBJ databases">
        <title>Delineation of the pyrene-degrading pathway in Roseobacter clade bacteria by genomic analysis.</title>
        <authorList>
            <person name="Zhou H."/>
            <person name="Wang H."/>
        </authorList>
    </citation>
    <scope>NUCLEOTIDE SEQUENCE</scope>
    <source>
        <strain evidence="6">PrR005</strain>
    </source>
</reference>
<dbReference type="GO" id="GO:0003677">
    <property type="term" value="F:DNA binding"/>
    <property type="evidence" value="ECO:0007669"/>
    <property type="project" value="UniProtKB-KW"/>
</dbReference>
<dbReference type="PROSITE" id="PS51078">
    <property type="entry name" value="ICLR_ED"/>
    <property type="match status" value="1"/>
</dbReference>
<gene>
    <name evidence="6" type="ORF">G0P99_16515</name>
</gene>
<keyword evidence="2" id="KW-0238">DNA-binding</keyword>
<dbReference type="EMBL" id="JAAGOX010000032">
    <property type="protein sequence ID" value="NDW46556.1"/>
    <property type="molecule type" value="Genomic_DNA"/>
</dbReference>
<organism evidence="6">
    <name type="scientific">Ruegeria sp. PrR005</name>
    <dbReference type="NCBI Taxonomy" id="2706882"/>
    <lineage>
        <taxon>Bacteria</taxon>
        <taxon>Pseudomonadati</taxon>
        <taxon>Pseudomonadota</taxon>
        <taxon>Alphaproteobacteria</taxon>
        <taxon>Rhodobacterales</taxon>
        <taxon>Roseobacteraceae</taxon>
        <taxon>Ruegeria</taxon>
    </lineage>
</organism>
<evidence type="ECO:0000313" key="6">
    <source>
        <dbReference type="EMBL" id="NDW46556.1"/>
    </source>
</evidence>
<feature type="domain" description="IclR-ED" evidence="5">
    <location>
        <begin position="49"/>
        <end position="234"/>
    </location>
</feature>
<dbReference type="InterPro" id="IPR005471">
    <property type="entry name" value="Tscrpt_reg_IclR_N"/>
</dbReference>
<evidence type="ECO:0000256" key="1">
    <source>
        <dbReference type="ARBA" id="ARBA00023015"/>
    </source>
</evidence>
<feature type="domain" description="HTH iclR-type" evidence="4">
    <location>
        <begin position="1"/>
        <end position="48"/>
    </location>
</feature>
<dbReference type="GO" id="GO:0045892">
    <property type="term" value="P:negative regulation of DNA-templated transcription"/>
    <property type="evidence" value="ECO:0007669"/>
    <property type="project" value="TreeGrafter"/>
</dbReference>
<evidence type="ECO:0000256" key="2">
    <source>
        <dbReference type="ARBA" id="ARBA00023125"/>
    </source>
</evidence>
<keyword evidence="3" id="KW-0804">Transcription</keyword>
<dbReference type="SMART" id="SM00346">
    <property type="entry name" value="HTH_ICLR"/>
    <property type="match status" value="1"/>
</dbReference>
<dbReference type="SUPFAM" id="SSF55781">
    <property type="entry name" value="GAF domain-like"/>
    <property type="match status" value="1"/>
</dbReference>
<dbReference type="Gene3D" id="1.10.10.10">
    <property type="entry name" value="Winged helix-like DNA-binding domain superfamily/Winged helix DNA-binding domain"/>
    <property type="match status" value="1"/>
</dbReference>
<evidence type="ECO:0000256" key="3">
    <source>
        <dbReference type="ARBA" id="ARBA00023163"/>
    </source>
</evidence>
<dbReference type="GO" id="GO:0003700">
    <property type="term" value="F:DNA-binding transcription factor activity"/>
    <property type="evidence" value="ECO:0007669"/>
    <property type="project" value="TreeGrafter"/>
</dbReference>
<dbReference type="InterPro" id="IPR036388">
    <property type="entry name" value="WH-like_DNA-bd_sf"/>
</dbReference>
<sequence>MDAPTWSQGEIAEATGMPKSTVSRLVKFLADRGFLTLLAERNRYSLGPAAIDLGRRASALFDIRGLCRPVLEQLSFETRETVILTSVVGAGGAVRCVDQIESTREGLRVFEQIGSIFPLHAGAAPRAVLVLLDEAERDRYLSRQLAPITDRTLVDPVALRQNIALAEKTGYVVSYGETYEGVTGIGAAFSWSNGCPAGSLAIAIPTPRATPDVVKRSGELLKAACLRVNALLSADSAASQPKDGSQ</sequence>
<name>A0A6B2NQW5_9RHOB</name>
<dbReference type="AlphaFoldDB" id="A0A6B2NQW5"/>
<keyword evidence="1" id="KW-0805">Transcription regulation</keyword>
<dbReference type="PANTHER" id="PTHR30136:SF24">
    <property type="entry name" value="HTH-TYPE TRANSCRIPTIONAL REPRESSOR ALLR"/>
    <property type="match status" value="1"/>
</dbReference>
<dbReference type="InterPro" id="IPR050707">
    <property type="entry name" value="HTH_MetabolicPath_Reg"/>
</dbReference>
<dbReference type="InterPro" id="IPR014757">
    <property type="entry name" value="Tscrpt_reg_IclR_C"/>
</dbReference>
<dbReference type="Pfam" id="PF09339">
    <property type="entry name" value="HTH_IclR"/>
    <property type="match status" value="1"/>
</dbReference>